<dbReference type="HOGENOM" id="CLU_135498_0_0_12"/>
<dbReference type="InterPro" id="IPR023064">
    <property type="entry name" value="D-ribose_pyranase"/>
</dbReference>
<proteinExistence type="predicted"/>
<dbReference type="RefSeq" id="WP_013253767.1">
    <property type="nucleotide sequence ID" value="NC_014364.1"/>
</dbReference>
<keyword evidence="5" id="KW-0119">Carbohydrate metabolism</keyword>
<protein>
    <recommendedName>
        <fullName evidence="2">D-ribose pyranase</fullName>
        <ecNumber evidence="2">5.4.99.62</ecNumber>
    </recommendedName>
</protein>
<evidence type="ECO:0000256" key="2">
    <source>
        <dbReference type="ARBA" id="ARBA00012862"/>
    </source>
</evidence>
<evidence type="ECO:0000313" key="7">
    <source>
        <dbReference type="Proteomes" id="UP000002318"/>
    </source>
</evidence>
<name>E1R2M1_SEDSS</name>
<dbReference type="Pfam" id="PF05025">
    <property type="entry name" value="RbsD_FucU"/>
    <property type="match status" value="1"/>
</dbReference>
<accession>E1R2M1</accession>
<evidence type="ECO:0000256" key="3">
    <source>
        <dbReference type="ARBA" id="ARBA00022490"/>
    </source>
</evidence>
<keyword evidence="4" id="KW-0413">Isomerase</keyword>
<dbReference type="STRING" id="573413.Spirs_1174"/>
<dbReference type="GO" id="GO:0062193">
    <property type="term" value="F:D-ribose pyranase activity"/>
    <property type="evidence" value="ECO:0007669"/>
    <property type="project" value="UniProtKB-EC"/>
</dbReference>
<dbReference type="OrthoDB" id="9805009at2"/>
<dbReference type="GO" id="GO:0019303">
    <property type="term" value="P:D-ribose catabolic process"/>
    <property type="evidence" value="ECO:0007669"/>
    <property type="project" value="TreeGrafter"/>
</dbReference>
<evidence type="ECO:0000313" key="6">
    <source>
        <dbReference type="EMBL" id="ADK80303.1"/>
    </source>
</evidence>
<keyword evidence="7" id="KW-1185">Reference proteome</keyword>
<keyword evidence="3" id="KW-0963">Cytoplasm</keyword>
<dbReference type="KEGG" id="ssm:Spirs_1174"/>
<comment type="catalytic activity">
    <reaction evidence="1">
        <text>beta-D-ribopyranose = beta-D-ribofuranose</text>
        <dbReference type="Rhea" id="RHEA:25432"/>
        <dbReference type="ChEBI" id="CHEBI:27476"/>
        <dbReference type="ChEBI" id="CHEBI:47002"/>
        <dbReference type="EC" id="5.4.99.62"/>
    </reaction>
</comment>
<sequence>MKKSRILSKPLNDAIAAMGHGDFIIISDAGFPIPEGKRVDLAIEADKPSITEILDLVVSDFIYERVIVAEEQKENNPNLYNAIEKLCDRCNVETIPHAQLIEQYPEKAKFIVRTGAFEPWGNVILCSGVDAPVWFKKPGTKVPDYYEERASYEET</sequence>
<dbReference type="Proteomes" id="UP000002318">
    <property type="component" value="Chromosome"/>
</dbReference>
<evidence type="ECO:0000256" key="4">
    <source>
        <dbReference type="ARBA" id="ARBA00023235"/>
    </source>
</evidence>
<evidence type="ECO:0000256" key="1">
    <source>
        <dbReference type="ARBA" id="ARBA00000223"/>
    </source>
</evidence>
<dbReference type="PANTHER" id="PTHR37831">
    <property type="entry name" value="D-RIBOSE PYRANASE"/>
    <property type="match status" value="1"/>
</dbReference>
<gene>
    <name evidence="6" type="ordered locus">Spirs_1174</name>
</gene>
<dbReference type="GO" id="GO:0016872">
    <property type="term" value="F:intramolecular lyase activity"/>
    <property type="evidence" value="ECO:0007669"/>
    <property type="project" value="InterPro"/>
</dbReference>
<dbReference type="PANTHER" id="PTHR37831:SF1">
    <property type="entry name" value="D-RIBOSE PYRANASE"/>
    <property type="match status" value="1"/>
</dbReference>
<dbReference type="eggNOG" id="COG1869">
    <property type="taxonomic scope" value="Bacteria"/>
</dbReference>
<dbReference type="NCBIfam" id="NF008761">
    <property type="entry name" value="PRK11797.1"/>
    <property type="match status" value="1"/>
</dbReference>
<dbReference type="InterPro" id="IPR023750">
    <property type="entry name" value="RbsD-like_sf"/>
</dbReference>
<dbReference type="EMBL" id="CP002116">
    <property type="protein sequence ID" value="ADK80303.1"/>
    <property type="molecule type" value="Genomic_DNA"/>
</dbReference>
<reference evidence="6 7" key="1">
    <citation type="journal article" date="2010" name="Stand. Genomic Sci.">
        <title>Complete genome sequence of Spirochaeta smaragdinae type strain (SEBR 4228).</title>
        <authorList>
            <person name="Mavromatis K."/>
            <person name="Yasawong M."/>
            <person name="Chertkov O."/>
            <person name="Lapidus A."/>
            <person name="Lucas S."/>
            <person name="Nolan M."/>
            <person name="Del Rio T.G."/>
            <person name="Tice H."/>
            <person name="Cheng J.F."/>
            <person name="Pitluck S."/>
            <person name="Liolios K."/>
            <person name="Ivanova N."/>
            <person name="Tapia R."/>
            <person name="Han C."/>
            <person name="Bruce D."/>
            <person name="Goodwin L."/>
            <person name="Pati A."/>
            <person name="Chen A."/>
            <person name="Palaniappan K."/>
            <person name="Land M."/>
            <person name="Hauser L."/>
            <person name="Chang Y.J."/>
            <person name="Jeffries C.D."/>
            <person name="Detter J.C."/>
            <person name="Rohde M."/>
            <person name="Brambilla E."/>
            <person name="Spring S."/>
            <person name="Goker M."/>
            <person name="Sikorski J."/>
            <person name="Woyke T."/>
            <person name="Bristow J."/>
            <person name="Eisen J.A."/>
            <person name="Markowitz V."/>
            <person name="Hugenholtz P."/>
            <person name="Klenk H.P."/>
            <person name="Kyrpides N.C."/>
        </authorList>
    </citation>
    <scope>NUCLEOTIDE SEQUENCE [LARGE SCALE GENOMIC DNA]</scope>
    <source>
        <strain evidence="7">DSM 11293 / JCM 15392 / SEBR 4228</strain>
    </source>
</reference>
<dbReference type="EC" id="5.4.99.62" evidence="2"/>
<dbReference type="AlphaFoldDB" id="E1R2M1"/>
<evidence type="ECO:0000256" key="5">
    <source>
        <dbReference type="ARBA" id="ARBA00023277"/>
    </source>
</evidence>
<organism evidence="6 7">
    <name type="scientific">Sediminispirochaeta smaragdinae (strain DSM 11293 / JCM 15392 / SEBR 4228)</name>
    <name type="common">Spirochaeta smaragdinae</name>
    <dbReference type="NCBI Taxonomy" id="573413"/>
    <lineage>
        <taxon>Bacteria</taxon>
        <taxon>Pseudomonadati</taxon>
        <taxon>Spirochaetota</taxon>
        <taxon>Spirochaetia</taxon>
        <taxon>Spirochaetales</taxon>
        <taxon>Spirochaetaceae</taxon>
        <taxon>Sediminispirochaeta</taxon>
    </lineage>
</organism>
<dbReference type="InterPro" id="IPR007721">
    <property type="entry name" value="RbsD_FucU"/>
</dbReference>
<dbReference type="GO" id="GO:0048029">
    <property type="term" value="F:monosaccharide binding"/>
    <property type="evidence" value="ECO:0007669"/>
    <property type="project" value="InterPro"/>
</dbReference>
<dbReference type="Gene3D" id="3.40.1650.10">
    <property type="entry name" value="RbsD-like domain"/>
    <property type="match status" value="1"/>
</dbReference>
<dbReference type="SUPFAM" id="SSF102546">
    <property type="entry name" value="RbsD-like"/>
    <property type="match status" value="1"/>
</dbReference>
<dbReference type="GO" id="GO:0005829">
    <property type="term" value="C:cytosol"/>
    <property type="evidence" value="ECO:0007669"/>
    <property type="project" value="TreeGrafter"/>
</dbReference>